<gene>
    <name evidence="3" type="ORF">SAMN05444405_104203</name>
</gene>
<dbReference type="AlphaFoldDB" id="A0A1M4Y3E0"/>
<evidence type="ECO:0000256" key="2">
    <source>
        <dbReference type="ARBA" id="ARBA00022729"/>
    </source>
</evidence>
<name>A0A1M4Y3E0_9BACE</name>
<accession>A0A1M4Y3E0</accession>
<evidence type="ECO:0000313" key="3">
    <source>
        <dbReference type="EMBL" id="SHF00271.1"/>
    </source>
</evidence>
<proteinExistence type="inferred from homology"/>
<dbReference type="STRING" id="1297750.SAMN05444405_104203"/>
<dbReference type="EMBL" id="FQTV01000004">
    <property type="protein sequence ID" value="SHF00271.1"/>
    <property type="molecule type" value="Genomic_DNA"/>
</dbReference>
<dbReference type="Proteomes" id="UP000184509">
    <property type="component" value="Unassembled WGS sequence"/>
</dbReference>
<dbReference type="InterPro" id="IPR009742">
    <property type="entry name" value="Curlin_rpt"/>
</dbReference>
<comment type="similarity">
    <text evidence="1">Belongs to the CsgA/CsgB family.</text>
</comment>
<keyword evidence="2" id="KW-0732">Signal</keyword>
<dbReference type="GO" id="GO:0009289">
    <property type="term" value="C:pilus"/>
    <property type="evidence" value="ECO:0007669"/>
    <property type="project" value="InterPro"/>
</dbReference>
<sequence>MKKATFYLILLLINYFPCNSQEIINNSGLDPNEVIRQIQTSGIDNIMNFQALNQGYSNYALIQQTGNENKSSISQQNDVASAMNNQSYAVQTGTSNELTVGQVGTGNLLLSFQLGYLASLAESQQENQIGVDYSNISALLQNAENGSQIEGKGNKLSISQEGNNNNAKVVQQGFYNTITAEQKGKNNYLSALQNGTKNSVTDYKQGNESEQILFDTIIQIGDNLSLTTDGVANSTPAVNKFTQTGTNLSLQLSTSLLNTGAGVEINQTGHDMKVFVDQSYFSFPLRKQ</sequence>
<dbReference type="OrthoDB" id="827001at2"/>
<keyword evidence="4" id="KW-1185">Reference proteome</keyword>
<evidence type="ECO:0000256" key="1">
    <source>
        <dbReference type="ARBA" id="ARBA00009766"/>
    </source>
</evidence>
<organism evidence="3 4">
    <name type="scientific">Bacteroides luti</name>
    <dbReference type="NCBI Taxonomy" id="1297750"/>
    <lineage>
        <taxon>Bacteria</taxon>
        <taxon>Pseudomonadati</taxon>
        <taxon>Bacteroidota</taxon>
        <taxon>Bacteroidia</taxon>
        <taxon>Bacteroidales</taxon>
        <taxon>Bacteroidaceae</taxon>
        <taxon>Bacteroides</taxon>
    </lineage>
</organism>
<dbReference type="RefSeq" id="WP_073400001.1">
    <property type="nucleotide sequence ID" value="NZ_FQTV01000004.1"/>
</dbReference>
<reference evidence="3 4" key="1">
    <citation type="submission" date="2016-11" db="EMBL/GenBank/DDBJ databases">
        <authorList>
            <person name="Jaros S."/>
            <person name="Januszkiewicz K."/>
            <person name="Wedrychowicz H."/>
        </authorList>
    </citation>
    <scope>NUCLEOTIDE SEQUENCE [LARGE SCALE GENOMIC DNA]</scope>
    <source>
        <strain evidence="3 4">DSM 26991</strain>
    </source>
</reference>
<evidence type="ECO:0000313" key="4">
    <source>
        <dbReference type="Proteomes" id="UP000184509"/>
    </source>
</evidence>
<protein>
    <submittedName>
        <fullName evidence="3">Curlin associated repeat-containing protein</fullName>
    </submittedName>
</protein>
<dbReference type="GO" id="GO:0007155">
    <property type="term" value="P:cell adhesion"/>
    <property type="evidence" value="ECO:0007669"/>
    <property type="project" value="InterPro"/>
</dbReference>
<dbReference type="Pfam" id="PF07012">
    <property type="entry name" value="Curlin_rpt"/>
    <property type="match status" value="1"/>
</dbReference>